<dbReference type="InterPro" id="IPR001969">
    <property type="entry name" value="Aspartic_peptidase_AS"/>
</dbReference>
<organism evidence="10 11">
    <name type="scientific">Malus domestica</name>
    <name type="common">Apple</name>
    <name type="synonym">Pyrus malus</name>
    <dbReference type="NCBI Taxonomy" id="3750"/>
    <lineage>
        <taxon>Eukaryota</taxon>
        <taxon>Viridiplantae</taxon>
        <taxon>Streptophyta</taxon>
        <taxon>Embryophyta</taxon>
        <taxon>Tracheophyta</taxon>
        <taxon>Spermatophyta</taxon>
        <taxon>Magnoliopsida</taxon>
        <taxon>eudicotyledons</taxon>
        <taxon>Gunneridae</taxon>
        <taxon>Pentapetalae</taxon>
        <taxon>rosids</taxon>
        <taxon>fabids</taxon>
        <taxon>Rosales</taxon>
        <taxon>Rosaceae</taxon>
        <taxon>Amygdaloideae</taxon>
        <taxon>Maleae</taxon>
        <taxon>Malus</taxon>
    </lineage>
</organism>
<evidence type="ECO:0000313" key="10">
    <source>
        <dbReference type="EMBL" id="RXH86704.1"/>
    </source>
</evidence>
<accession>A0A498IX66</accession>
<dbReference type="PRINTS" id="PR00792">
    <property type="entry name" value="PEPSIN"/>
</dbReference>
<feature type="chain" id="PRO_5019759189" description="Peptidase A1 domain-containing protein" evidence="8">
    <location>
        <begin position="28"/>
        <end position="525"/>
    </location>
</feature>
<dbReference type="STRING" id="3750.A0A498IX66"/>
<dbReference type="InterPro" id="IPR033121">
    <property type="entry name" value="PEPTIDASE_A1"/>
</dbReference>
<reference evidence="10 11" key="1">
    <citation type="submission" date="2018-10" db="EMBL/GenBank/DDBJ databases">
        <title>A high-quality apple genome assembly.</title>
        <authorList>
            <person name="Hu J."/>
        </authorList>
    </citation>
    <scope>NUCLEOTIDE SEQUENCE [LARGE SCALE GENOMIC DNA]</scope>
    <source>
        <strain evidence="11">cv. HFTH1</strain>
        <tissue evidence="10">Young leaf</tissue>
    </source>
</reference>
<dbReference type="FunFam" id="2.40.70.10:FF:000033">
    <property type="entry name" value="Aspartyl protease family protein"/>
    <property type="match status" value="1"/>
</dbReference>
<feature type="active site" evidence="6">
    <location>
        <position position="155"/>
    </location>
</feature>
<keyword evidence="2 7" id="KW-0645">Protease</keyword>
<evidence type="ECO:0000256" key="7">
    <source>
        <dbReference type="RuleBase" id="RU000454"/>
    </source>
</evidence>
<dbReference type="InterPro" id="IPR001461">
    <property type="entry name" value="Aspartic_peptidase_A1"/>
</dbReference>
<keyword evidence="3 7" id="KW-0064">Aspartyl protease</keyword>
<dbReference type="InterPro" id="IPR021109">
    <property type="entry name" value="Peptidase_aspartic_dom_sf"/>
</dbReference>
<dbReference type="PROSITE" id="PS00141">
    <property type="entry name" value="ASP_PROTEASE"/>
    <property type="match status" value="1"/>
</dbReference>
<dbReference type="Proteomes" id="UP000290289">
    <property type="component" value="Chromosome 10"/>
</dbReference>
<comment type="caution">
    <text evidence="10">The sequence shown here is derived from an EMBL/GenBank/DDBJ whole genome shotgun (WGS) entry which is preliminary data.</text>
</comment>
<keyword evidence="11" id="KW-1185">Reference proteome</keyword>
<dbReference type="Pfam" id="PF14543">
    <property type="entry name" value="TAXi_N"/>
    <property type="match status" value="2"/>
</dbReference>
<dbReference type="PROSITE" id="PS51767">
    <property type="entry name" value="PEPTIDASE_A1"/>
    <property type="match status" value="1"/>
</dbReference>
<dbReference type="PROSITE" id="PS00028">
    <property type="entry name" value="ZINC_FINGER_C2H2_1"/>
    <property type="match status" value="1"/>
</dbReference>
<keyword evidence="4 7" id="KW-0378">Hydrolase</keyword>
<dbReference type="InterPro" id="IPR032861">
    <property type="entry name" value="TAXi_N"/>
</dbReference>
<dbReference type="Gene3D" id="2.40.70.10">
    <property type="entry name" value="Acid Proteases"/>
    <property type="match status" value="2"/>
</dbReference>
<evidence type="ECO:0000256" key="8">
    <source>
        <dbReference type="SAM" id="SignalP"/>
    </source>
</evidence>
<feature type="signal peptide" evidence="8">
    <location>
        <begin position="1"/>
        <end position="27"/>
    </location>
</feature>
<dbReference type="InterPro" id="IPR013087">
    <property type="entry name" value="Znf_C2H2_type"/>
</dbReference>
<feature type="domain" description="Peptidase A1" evidence="9">
    <location>
        <begin position="137"/>
        <end position="520"/>
    </location>
</feature>
<evidence type="ECO:0000313" key="11">
    <source>
        <dbReference type="Proteomes" id="UP000290289"/>
    </source>
</evidence>
<evidence type="ECO:0000256" key="4">
    <source>
        <dbReference type="ARBA" id="ARBA00022801"/>
    </source>
</evidence>
<evidence type="ECO:0000256" key="6">
    <source>
        <dbReference type="PIRSR" id="PIRSR601461-1"/>
    </source>
</evidence>
<keyword evidence="8" id="KW-0732">Signal</keyword>
<dbReference type="SUPFAM" id="SSF50630">
    <property type="entry name" value="Acid proteases"/>
    <property type="match status" value="1"/>
</dbReference>
<dbReference type="InterPro" id="IPR032799">
    <property type="entry name" value="TAXi_C"/>
</dbReference>
<evidence type="ECO:0000256" key="1">
    <source>
        <dbReference type="ARBA" id="ARBA00007447"/>
    </source>
</evidence>
<dbReference type="CDD" id="cd05476">
    <property type="entry name" value="pepsin_A_like_plant"/>
    <property type="match status" value="1"/>
</dbReference>
<dbReference type="GO" id="GO:0004190">
    <property type="term" value="F:aspartic-type endopeptidase activity"/>
    <property type="evidence" value="ECO:0007669"/>
    <property type="project" value="UniProtKB-KW"/>
</dbReference>
<dbReference type="PANTHER" id="PTHR47967:SF69">
    <property type="entry name" value="ASPARTIC PROTEINASE NANA, CHLOROPLAST"/>
    <property type="match status" value="1"/>
</dbReference>
<comment type="similarity">
    <text evidence="1 7">Belongs to the peptidase A1 family.</text>
</comment>
<feature type="active site" evidence="6">
    <location>
        <position position="404"/>
    </location>
</feature>
<evidence type="ECO:0000256" key="5">
    <source>
        <dbReference type="ARBA" id="ARBA00023180"/>
    </source>
</evidence>
<dbReference type="InterPro" id="IPR034161">
    <property type="entry name" value="Pepsin-like_plant"/>
</dbReference>
<sequence length="525" mass="57760">MAKVKQNSTLFIIFLLSVIQSFVFVHAFNGASQGNALKLKLIHRYSPHYNGLHEDEKPKTQQELFRLLHSHDVVRHQMMSHRRQQHEEEEEEVESLRDDQGVLLNSSGSTTRRMVSEKRGSMAMPISSGWDYGSGQYLVKIKIGTPPQRFMLIADTGSDLTWINCRYRCGKRCGTHKGRLQHKRVFHADLSSSFKSVPCSSNLCRVGLSGMFSLNQCPTPSSPCKYDYSYIQLWGTPNSSTAEDVGAAYLEGAHAFGLFANETVWASTASGRRTKLENVIVGCTDHIKGGGGTGSIRDGDGILGLGFGRNSFTTKAALNFGGKFSYCLVDQQSPRNVSSYLTFGGHKPATLRKKMRYTKLVVGNSDEKGSFYGVNVKGISVGGKMLGIPPRVWDENLKGGTVVDSGTTLTFLKMPAYNAVMDVMTRALSKLKKLPTEGDPFEFCFSPKGFNESLVPKFAIHFADGAKFEPPVKAYALNVAVGRMCLGFVPTNVGPSVIGSIMQQHHLWEYDMGGKKLGFTPSPCT</sequence>
<evidence type="ECO:0000259" key="9">
    <source>
        <dbReference type="PROSITE" id="PS51767"/>
    </source>
</evidence>
<dbReference type="EMBL" id="RDQH01000336">
    <property type="protein sequence ID" value="RXH86704.1"/>
    <property type="molecule type" value="Genomic_DNA"/>
</dbReference>
<evidence type="ECO:0000256" key="3">
    <source>
        <dbReference type="ARBA" id="ARBA00022750"/>
    </source>
</evidence>
<protein>
    <recommendedName>
        <fullName evidence="9">Peptidase A1 domain-containing protein</fullName>
    </recommendedName>
</protein>
<keyword evidence="5" id="KW-0325">Glycoprotein</keyword>
<dbReference type="AlphaFoldDB" id="A0A498IX66"/>
<gene>
    <name evidence="10" type="ORF">DVH24_021977</name>
</gene>
<name>A0A498IX66_MALDO</name>
<proteinExistence type="inferred from homology"/>
<dbReference type="Pfam" id="PF14541">
    <property type="entry name" value="TAXi_C"/>
    <property type="match status" value="1"/>
</dbReference>
<evidence type="ECO:0000256" key="2">
    <source>
        <dbReference type="ARBA" id="ARBA00022670"/>
    </source>
</evidence>
<dbReference type="PANTHER" id="PTHR47967">
    <property type="entry name" value="OS07G0603500 PROTEIN-RELATED"/>
    <property type="match status" value="1"/>
</dbReference>
<dbReference type="InterPro" id="IPR051708">
    <property type="entry name" value="Plant_Aspart_Prot_A1"/>
</dbReference>
<dbReference type="GO" id="GO:0006508">
    <property type="term" value="P:proteolysis"/>
    <property type="evidence" value="ECO:0007669"/>
    <property type="project" value="UniProtKB-KW"/>
</dbReference>